<dbReference type="VEuPathDB" id="FungiDB:BD410DRAFT_128729"/>
<name>A0A4Y7Q9F9_9AGAM</name>
<evidence type="ECO:0000313" key="2">
    <source>
        <dbReference type="Proteomes" id="UP000294933"/>
    </source>
</evidence>
<organism evidence="1 2">
    <name type="scientific">Rickenella mellea</name>
    <dbReference type="NCBI Taxonomy" id="50990"/>
    <lineage>
        <taxon>Eukaryota</taxon>
        <taxon>Fungi</taxon>
        <taxon>Dikarya</taxon>
        <taxon>Basidiomycota</taxon>
        <taxon>Agaricomycotina</taxon>
        <taxon>Agaricomycetes</taxon>
        <taxon>Hymenochaetales</taxon>
        <taxon>Rickenellaceae</taxon>
        <taxon>Rickenella</taxon>
    </lineage>
</organism>
<gene>
    <name evidence="1" type="ORF">BD410DRAFT_128729</name>
</gene>
<dbReference type="Proteomes" id="UP000294933">
    <property type="component" value="Unassembled WGS sequence"/>
</dbReference>
<proteinExistence type="predicted"/>
<sequence>MAAQATPFSLWNDLTAIRDNYAATEFIKYLVQTIGYYASSATRNTQTSYRLVTRCRDICNEINRLIKSVETSQDSWADFETYTVLIDPLEEQLLKIANDIEFLDETVERRAINDLFASVNSWKAKREALRNCLEKLYPNSDSTLLKTLPAPNNWQDDLNSARKHDDLALLRGTCDDMTTHPLCNEARLRPYILKVTTQFTRIRSGLKAAAAIDDAVVVLSVRCAIVMQGVMVLSMSNDPAVRQPIRTRTLWIKAELVLNLLSEHINSGSPGKLKKIQDDWADFEKWLTETAGISIPKSYQDLMPYAAKIRRAYYSQGLALISGCRTMAAHFESNKSTDSLKPLEEALNATTDALKDAMVAMPLLNSEYKPNSPEHSKAVASLNSANEKIIAYFSECSMDVEKTKHTNVMKAAAALDNDRMRDLKDKLTGEKWKDRNRNPMAPTDDISITVRRSQARPQENAAHSVVTTYKVPKTTPLNAILWKECIGVTTGLRPSRFHKKENGSTSDWPGFKPLQLNMQLKDLGTTEVFLVIDDEKI</sequence>
<reference evidence="1 2" key="1">
    <citation type="submission" date="2018-06" db="EMBL/GenBank/DDBJ databases">
        <title>A transcriptomic atlas of mushroom development highlights an independent origin of complex multicellularity.</title>
        <authorList>
            <consortium name="DOE Joint Genome Institute"/>
            <person name="Krizsan K."/>
            <person name="Almasi E."/>
            <person name="Merenyi Z."/>
            <person name="Sahu N."/>
            <person name="Viragh M."/>
            <person name="Koszo T."/>
            <person name="Mondo S."/>
            <person name="Kiss B."/>
            <person name="Balint B."/>
            <person name="Kues U."/>
            <person name="Barry K."/>
            <person name="Hegedus J.C."/>
            <person name="Henrissat B."/>
            <person name="Johnson J."/>
            <person name="Lipzen A."/>
            <person name="Ohm R."/>
            <person name="Nagy I."/>
            <person name="Pangilinan J."/>
            <person name="Yan J."/>
            <person name="Xiong Y."/>
            <person name="Grigoriev I.V."/>
            <person name="Hibbett D.S."/>
            <person name="Nagy L.G."/>
        </authorList>
    </citation>
    <scope>NUCLEOTIDE SEQUENCE [LARGE SCALE GENOMIC DNA]</scope>
    <source>
        <strain evidence="1 2">SZMC22713</strain>
    </source>
</reference>
<protein>
    <submittedName>
        <fullName evidence="1">Uncharacterized protein</fullName>
    </submittedName>
</protein>
<evidence type="ECO:0000313" key="1">
    <source>
        <dbReference type="EMBL" id="TDL23931.1"/>
    </source>
</evidence>
<accession>A0A4Y7Q9F9</accession>
<dbReference type="OrthoDB" id="2953592at2759"/>
<dbReference type="AlphaFoldDB" id="A0A4Y7Q9F9"/>
<keyword evidence="2" id="KW-1185">Reference proteome</keyword>
<dbReference type="EMBL" id="ML170168">
    <property type="protein sequence ID" value="TDL23931.1"/>
    <property type="molecule type" value="Genomic_DNA"/>
</dbReference>